<dbReference type="InterPro" id="IPR037066">
    <property type="entry name" value="Plug_dom_sf"/>
</dbReference>
<evidence type="ECO:0000256" key="2">
    <source>
        <dbReference type="ARBA" id="ARBA00022448"/>
    </source>
</evidence>
<dbReference type="AlphaFoldDB" id="A0A3B7MLC8"/>
<dbReference type="Pfam" id="PF13715">
    <property type="entry name" value="CarbopepD_reg_2"/>
    <property type="match status" value="1"/>
</dbReference>
<dbReference type="EMBL" id="CP032157">
    <property type="protein sequence ID" value="AXY74083.1"/>
    <property type="molecule type" value="Genomic_DNA"/>
</dbReference>
<evidence type="ECO:0000256" key="8">
    <source>
        <dbReference type="SAM" id="SignalP"/>
    </source>
</evidence>
<dbReference type="InterPro" id="IPR036942">
    <property type="entry name" value="Beta-barrel_TonB_sf"/>
</dbReference>
<dbReference type="InterPro" id="IPR012910">
    <property type="entry name" value="Plug_dom"/>
</dbReference>
<proteinExistence type="inferred from homology"/>
<dbReference type="Gene3D" id="2.60.40.1120">
    <property type="entry name" value="Carboxypeptidase-like, regulatory domain"/>
    <property type="match status" value="1"/>
</dbReference>
<comment type="subcellular location">
    <subcellularLocation>
        <location evidence="1 7">Cell outer membrane</location>
        <topology evidence="1 7">Multi-pass membrane protein</topology>
    </subcellularLocation>
</comment>
<dbReference type="Gene3D" id="2.40.170.20">
    <property type="entry name" value="TonB-dependent receptor, beta-barrel domain"/>
    <property type="match status" value="1"/>
</dbReference>
<protein>
    <submittedName>
        <fullName evidence="10">TonB-dependent receptor</fullName>
    </submittedName>
</protein>
<feature type="domain" description="TonB-dependent receptor plug" evidence="9">
    <location>
        <begin position="127"/>
        <end position="242"/>
    </location>
</feature>
<dbReference type="PROSITE" id="PS52016">
    <property type="entry name" value="TONB_DEPENDENT_REC_3"/>
    <property type="match status" value="1"/>
</dbReference>
<dbReference type="GO" id="GO:0009279">
    <property type="term" value="C:cell outer membrane"/>
    <property type="evidence" value="ECO:0007669"/>
    <property type="project" value="UniProtKB-SubCell"/>
</dbReference>
<dbReference type="OrthoDB" id="9768177at2"/>
<dbReference type="Gene3D" id="2.170.130.10">
    <property type="entry name" value="TonB-dependent receptor, plug domain"/>
    <property type="match status" value="1"/>
</dbReference>
<keyword evidence="3 7" id="KW-1134">Transmembrane beta strand</keyword>
<dbReference type="NCBIfam" id="TIGR04057">
    <property type="entry name" value="SusC_RagA_signa"/>
    <property type="match status" value="1"/>
</dbReference>
<evidence type="ECO:0000256" key="4">
    <source>
        <dbReference type="ARBA" id="ARBA00022692"/>
    </source>
</evidence>
<dbReference type="InterPro" id="IPR023997">
    <property type="entry name" value="TonB-dep_OMP_SusC/RagA_CS"/>
</dbReference>
<dbReference type="InterPro" id="IPR039426">
    <property type="entry name" value="TonB-dep_rcpt-like"/>
</dbReference>
<keyword evidence="11" id="KW-1185">Reference proteome</keyword>
<keyword evidence="8" id="KW-0732">Signal</keyword>
<feature type="signal peptide" evidence="8">
    <location>
        <begin position="1"/>
        <end position="29"/>
    </location>
</feature>
<accession>A0A3B7MLC8</accession>
<keyword evidence="10" id="KW-0675">Receptor</keyword>
<comment type="similarity">
    <text evidence="7">Belongs to the TonB-dependent receptor family.</text>
</comment>
<evidence type="ECO:0000256" key="5">
    <source>
        <dbReference type="ARBA" id="ARBA00023136"/>
    </source>
</evidence>
<dbReference type="InterPro" id="IPR023996">
    <property type="entry name" value="TonB-dep_OMP_SusC/RagA"/>
</dbReference>
<feature type="chain" id="PRO_5017608813" evidence="8">
    <location>
        <begin position="30"/>
        <end position="1062"/>
    </location>
</feature>
<reference evidence="10 11" key="1">
    <citation type="submission" date="2018-09" db="EMBL/GenBank/DDBJ databases">
        <title>Genome sequencing of strain 6GH32-13.</title>
        <authorList>
            <person name="Weon H.-Y."/>
            <person name="Heo J."/>
            <person name="Kwon S.-W."/>
        </authorList>
    </citation>
    <scope>NUCLEOTIDE SEQUENCE [LARGE SCALE GENOMIC DNA]</scope>
    <source>
        <strain evidence="10 11">5GH32-13</strain>
    </source>
</reference>
<dbReference type="KEGG" id="pseg:D3H65_08875"/>
<dbReference type="NCBIfam" id="TIGR04056">
    <property type="entry name" value="OMP_RagA_SusC"/>
    <property type="match status" value="1"/>
</dbReference>
<evidence type="ECO:0000256" key="6">
    <source>
        <dbReference type="ARBA" id="ARBA00023237"/>
    </source>
</evidence>
<evidence type="ECO:0000256" key="1">
    <source>
        <dbReference type="ARBA" id="ARBA00004571"/>
    </source>
</evidence>
<dbReference type="Proteomes" id="UP000263900">
    <property type="component" value="Chromosome"/>
</dbReference>
<gene>
    <name evidence="10" type="ORF">D3H65_08875</name>
</gene>
<keyword evidence="6 7" id="KW-0998">Cell outer membrane</keyword>
<evidence type="ECO:0000313" key="10">
    <source>
        <dbReference type="EMBL" id="AXY74083.1"/>
    </source>
</evidence>
<organism evidence="10 11">
    <name type="scientific">Paraflavitalea soli</name>
    <dbReference type="NCBI Taxonomy" id="2315862"/>
    <lineage>
        <taxon>Bacteria</taxon>
        <taxon>Pseudomonadati</taxon>
        <taxon>Bacteroidota</taxon>
        <taxon>Chitinophagia</taxon>
        <taxon>Chitinophagales</taxon>
        <taxon>Chitinophagaceae</taxon>
        <taxon>Paraflavitalea</taxon>
    </lineage>
</organism>
<name>A0A3B7MLC8_9BACT</name>
<dbReference type="RefSeq" id="WP_119049970.1">
    <property type="nucleotide sequence ID" value="NZ_CP032157.1"/>
</dbReference>
<keyword evidence="2 7" id="KW-0813">Transport</keyword>
<sequence>MNSTKTIRLRLLLLCFFSTCLLITWNSSAQERAGTKKITGQVTVSPQNKPLQDVVIFIKGASVNTTTDVNGRFTIEAKEGDVLVISRIGYLQKEVKVGKSNSLEVRLDEGDIKMDDVVVIGYGKSKRKDVTGAISSVSGEELRKTQPVTFDQALQGKVPGLVVQQISGQPGGAVSIQIRGLSSFSNNPPLVVIDGVIVGGAANTNGGSNPLASINMAEVESVDVLKDASATAIYGSQATNGVIIITTKRGQVGAPRIAYDFYAGRQQLPGYYPTMNLREYASFMNEKSAIIGYDLRPQFANPQYLGEGTNWQKALFRKAPMQNHAITVSGGDNRTQYLLSGSYFRQEGIALGSDFGRTSVRLNLDNKTTNWLKIGTSLQLAHITEKVTTSSSGVISMALNQTPDVNVQNGDGSWGGNDPNIYGAYALNPYAIAQITKNDKKRNQLLGNAYAEIAFTRDLSLRNEVSGSFDFGTQDQFTPTYTIGSIVNKVNQSSYSYAQSYYTTLRNYLTYNRLFSNRYNVNALLGHEAQVSTFENVSATRKNFPSNSVQAINSGDATTATNSGDKGQSAQESYFGRLNFGYNDRYLFTANVRADGSSKFAADNRWVTTYSGAFAWKINNEDFFKPVTFFNELKLRIGYGLTNNQNISDYAYASTLITSANGLSGVAQLTANLPNPFVRWEKTKYANIGLDASLWNQRINFSVDFYDRRTDGLLLSLPLPLYSGTVPSTSWNPGSLAAPYKNIGAVSNKGFDFRISSVNIKSKDFTWRSDITVSHNVNKILTLNAEGAALYGYYGTAIAARSVVGRSIGEFWGYQTDGLFTDAGDFKNHPALPVNPTTGVKIPITPNTGGVWLGDVKFRDLNGDTVIDQRDQTFLGTPIPKFQIGFNNTFSYKNFDLNIFLSANVGNKVLNSMRINGDNPNQNFGYFKSVLNYARLGMKDPSGSSTDINNVYVTNPGTNIQRVSQSSGNDNNRLSDRFVEDGSFIRCKNISLGYTLPQKLLTKVRMNSLRIYVNVTNAFIIKKYSGVDPEIGSWNPLLAGVDDGFYPQPRVFTIGANLALTK</sequence>
<dbReference type="SUPFAM" id="SSF49464">
    <property type="entry name" value="Carboxypeptidase regulatory domain-like"/>
    <property type="match status" value="1"/>
</dbReference>
<evidence type="ECO:0000259" key="9">
    <source>
        <dbReference type="Pfam" id="PF07715"/>
    </source>
</evidence>
<keyword evidence="5 7" id="KW-0472">Membrane</keyword>
<evidence type="ECO:0000256" key="3">
    <source>
        <dbReference type="ARBA" id="ARBA00022452"/>
    </source>
</evidence>
<evidence type="ECO:0000256" key="7">
    <source>
        <dbReference type="PROSITE-ProRule" id="PRU01360"/>
    </source>
</evidence>
<keyword evidence="4 7" id="KW-0812">Transmembrane</keyword>
<evidence type="ECO:0000313" key="11">
    <source>
        <dbReference type="Proteomes" id="UP000263900"/>
    </source>
</evidence>
<dbReference type="SUPFAM" id="SSF56935">
    <property type="entry name" value="Porins"/>
    <property type="match status" value="1"/>
</dbReference>
<dbReference type="InterPro" id="IPR008969">
    <property type="entry name" value="CarboxyPept-like_regulatory"/>
</dbReference>
<dbReference type="Pfam" id="PF07715">
    <property type="entry name" value="Plug"/>
    <property type="match status" value="1"/>
</dbReference>